<keyword evidence="1" id="KW-0732">Signal</keyword>
<evidence type="ECO:0000313" key="4">
    <source>
        <dbReference type="Proteomes" id="UP000239747"/>
    </source>
</evidence>
<evidence type="ECO:0000256" key="1">
    <source>
        <dbReference type="SAM" id="SignalP"/>
    </source>
</evidence>
<dbReference type="PROSITE" id="PS51257">
    <property type="entry name" value="PROKAR_LIPOPROTEIN"/>
    <property type="match status" value="1"/>
</dbReference>
<dbReference type="GO" id="GO:0016787">
    <property type="term" value="F:hydrolase activity"/>
    <property type="evidence" value="ECO:0007669"/>
    <property type="project" value="UniProtKB-KW"/>
</dbReference>
<keyword evidence="3" id="KW-0378">Hydrolase</keyword>
<dbReference type="EMBL" id="MTPW01000001">
    <property type="protein sequence ID" value="PQJ32723.1"/>
    <property type="molecule type" value="Genomic_DNA"/>
</dbReference>
<gene>
    <name evidence="3" type="ORF">BST92_12680</name>
</gene>
<dbReference type="OrthoDB" id="1185352at2"/>
<dbReference type="InterPro" id="IPR050789">
    <property type="entry name" value="Diverse_Enzym_Activities"/>
</dbReference>
<dbReference type="InterPro" id="IPR001466">
    <property type="entry name" value="Beta-lactam-related"/>
</dbReference>
<dbReference type="Pfam" id="PF00144">
    <property type="entry name" value="Beta-lactamase"/>
    <property type="match status" value="1"/>
</dbReference>
<protein>
    <submittedName>
        <fullName evidence="3">Serine hydrolase</fullName>
    </submittedName>
</protein>
<reference evidence="3 4" key="1">
    <citation type="submission" date="2017-01" db="EMBL/GenBank/DDBJ databases">
        <title>Trade-off between light-utilization and light-protection in marine flavobacteria.</title>
        <authorList>
            <person name="Kumagai Y."/>
            <person name="Yoshizawa S."/>
            <person name="Kogure K."/>
            <person name="Iwasaki W."/>
        </authorList>
    </citation>
    <scope>NUCLEOTIDE SEQUENCE [LARGE SCALE GENOMIC DNA]</scope>
    <source>
        <strain evidence="3 4">KCTC 32109</strain>
    </source>
</reference>
<sequence>MKYCYFTLALLTVFFSSCTSSNDDDNPTEPTNEMYFPPLSGDTWETTSPTDLQWDTQQLAQLNSFLETNETRAFIVLVDGKIVVEEYWNTDLLGQPFDVNSTWYWASAGKSLTSTLVGIAQEEGLLNIDDKSSDYLGNGWTNMPQAKEDLITIKNHLTFTTGIDYNVTNQECYDPSCLNYLNDAGDEWYYHNATYLIVHDILEAATGVTNNQYTNSAIANKIGMSGFWSNTAQSSNVYFSDARSAARFGLLTLNQGNWDGTTVLGDMNYFNEMSNTSQSINESYGYLWWLNGKSSLRFPGSTVTVPSSLTPSGPADMISALGKNGQMIDVVPSLNMVVIRMGNEPSGSLVPVTFHDEMWEKIIEVIN</sequence>
<accession>A0A2S7UEK8</accession>
<feature type="domain" description="Beta-lactamase-related" evidence="2">
    <location>
        <begin position="73"/>
        <end position="344"/>
    </location>
</feature>
<dbReference type="RefSeq" id="WP_105071788.1">
    <property type="nucleotide sequence ID" value="NZ_MTPW01000001.1"/>
</dbReference>
<organism evidence="3 4">
    <name type="scientific">Nonlabens arenilitoris</name>
    <dbReference type="NCBI Taxonomy" id="1217969"/>
    <lineage>
        <taxon>Bacteria</taxon>
        <taxon>Pseudomonadati</taxon>
        <taxon>Bacteroidota</taxon>
        <taxon>Flavobacteriia</taxon>
        <taxon>Flavobacteriales</taxon>
        <taxon>Flavobacteriaceae</taxon>
        <taxon>Nonlabens</taxon>
    </lineage>
</organism>
<dbReference type="Gene3D" id="3.40.710.10">
    <property type="entry name" value="DD-peptidase/beta-lactamase superfamily"/>
    <property type="match status" value="1"/>
</dbReference>
<dbReference type="Proteomes" id="UP000239747">
    <property type="component" value="Unassembled WGS sequence"/>
</dbReference>
<dbReference type="AlphaFoldDB" id="A0A2S7UEK8"/>
<feature type="signal peptide" evidence="1">
    <location>
        <begin position="1"/>
        <end position="22"/>
    </location>
</feature>
<keyword evidence="4" id="KW-1185">Reference proteome</keyword>
<name>A0A2S7UEK8_9FLAO</name>
<feature type="chain" id="PRO_5015770839" evidence="1">
    <location>
        <begin position="23"/>
        <end position="367"/>
    </location>
</feature>
<comment type="caution">
    <text evidence="3">The sequence shown here is derived from an EMBL/GenBank/DDBJ whole genome shotgun (WGS) entry which is preliminary data.</text>
</comment>
<proteinExistence type="predicted"/>
<dbReference type="PANTHER" id="PTHR43283:SF7">
    <property type="entry name" value="BETA-LACTAMASE-RELATED DOMAIN-CONTAINING PROTEIN"/>
    <property type="match status" value="1"/>
</dbReference>
<evidence type="ECO:0000313" key="3">
    <source>
        <dbReference type="EMBL" id="PQJ32723.1"/>
    </source>
</evidence>
<dbReference type="InterPro" id="IPR012338">
    <property type="entry name" value="Beta-lactam/transpept-like"/>
</dbReference>
<dbReference type="SUPFAM" id="SSF56601">
    <property type="entry name" value="beta-lactamase/transpeptidase-like"/>
    <property type="match status" value="1"/>
</dbReference>
<evidence type="ECO:0000259" key="2">
    <source>
        <dbReference type="Pfam" id="PF00144"/>
    </source>
</evidence>
<dbReference type="PANTHER" id="PTHR43283">
    <property type="entry name" value="BETA-LACTAMASE-RELATED"/>
    <property type="match status" value="1"/>
</dbReference>